<dbReference type="RefSeq" id="WP_203726241.1">
    <property type="nucleotide sequence ID" value="NZ_BAAATX010000031.1"/>
</dbReference>
<keyword evidence="2" id="KW-1185">Reference proteome</keyword>
<dbReference type="InterPro" id="IPR029063">
    <property type="entry name" value="SAM-dependent_MTases_sf"/>
</dbReference>
<dbReference type="EMBL" id="BOML01000018">
    <property type="protein sequence ID" value="GIE00607.1"/>
    <property type="molecule type" value="Genomic_DNA"/>
</dbReference>
<comment type="caution">
    <text evidence="1">The sequence shown here is derived from an EMBL/GenBank/DDBJ whole genome shotgun (WGS) entry which is preliminary data.</text>
</comment>
<dbReference type="PIRSF" id="PIRSF017393">
    <property type="entry name" value="MTase_SAV2177"/>
    <property type="match status" value="1"/>
</dbReference>
<gene>
    <name evidence="1" type="ORF">Adu01nite_19570</name>
</gene>
<evidence type="ECO:0000313" key="2">
    <source>
        <dbReference type="Proteomes" id="UP000637628"/>
    </source>
</evidence>
<organism evidence="1 2">
    <name type="scientific">Paractinoplanes durhamensis</name>
    <dbReference type="NCBI Taxonomy" id="113563"/>
    <lineage>
        <taxon>Bacteria</taxon>
        <taxon>Bacillati</taxon>
        <taxon>Actinomycetota</taxon>
        <taxon>Actinomycetes</taxon>
        <taxon>Micromonosporales</taxon>
        <taxon>Micromonosporaceae</taxon>
        <taxon>Paractinoplanes</taxon>
    </lineage>
</organism>
<dbReference type="Pfam" id="PF04672">
    <property type="entry name" value="Methyltransf_19"/>
    <property type="match status" value="1"/>
</dbReference>
<name>A0ABQ3YSV3_9ACTN</name>
<dbReference type="InterPro" id="IPR006764">
    <property type="entry name" value="SAM_dep_MeTrfase_SAV2177_type"/>
</dbReference>
<evidence type="ECO:0008006" key="3">
    <source>
        <dbReference type="Google" id="ProtNLM"/>
    </source>
</evidence>
<dbReference type="SUPFAM" id="SSF53335">
    <property type="entry name" value="S-adenosyl-L-methionine-dependent methyltransferases"/>
    <property type="match status" value="1"/>
</dbReference>
<protein>
    <recommendedName>
        <fullName evidence="3">S-adenosyl methyltransferase</fullName>
    </recommendedName>
</protein>
<dbReference type="Proteomes" id="UP000637628">
    <property type="component" value="Unassembled WGS sequence"/>
</dbReference>
<dbReference type="Gene3D" id="3.40.50.150">
    <property type="entry name" value="Vaccinia Virus protein VP39"/>
    <property type="match status" value="1"/>
</dbReference>
<reference evidence="1 2" key="1">
    <citation type="submission" date="2021-01" db="EMBL/GenBank/DDBJ databases">
        <title>Whole genome shotgun sequence of Actinoplanes durhamensis NBRC 14914.</title>
        <authorList>
            <person name="Komaki H."/>
            <person name="Tamura T."/>
        </authorList>
    </citation>
    <scope>NUCLEOTIDE SEQUENCE [LARGE SCALE GENOMIC DNA]</scope>
    <source>
        <strain evidence="1 2">NBRC 14914</strain>
    </source>
</reference>
<evidence type="ECO:0000313" key="1">
    <source>
        <dbReference type="EMBL" id="GIE00607.1"/>
    </source>
</evidence>
<sequence length="255" mass="26943">MDSRIDTTQAHPARRYNYWLGGAHHFAADRASGDAIEAAMPTIRLMATENRRFLGRAARFVAEQGVRQFLDIGTGIPAPGGTGEAVRAVAPSARIVYVDNDPLVTDTFAGLPDAYVEADLRSPRDILDHPALGALDLGRPVGLMLAAVLHFVRDDEDPAGIVQALLSALAPGSYVVASHATWEYVPAAAVAQLQANNPGGRFAPRDGAAFAAWFDGLSLVPPGLVSVAHWHAGDETQPRPSAQDVGCNGLVALVR</sequence>
<accession>A0ABQ3YSV3</accession>
<proteinExistence type="predicted"/>